<comment type="function">
    <text evidence="1">Transfers the gamma-phosphate of ATP to the 4'-position of a tetraacyldisaccharide 1-phosphate intermediate (termed DS-1-P) to form tetraacyldisaccharide 1,4'-bis-phosphate (lipid IVA).</text>
</comment>
<evidence type="ECO:0000313" key="13">
    <source>
        <dbReference type="EMBL" id="MBT1706575.1"/>
    </source>
</evidence>
<keyword evidence="7 13" id="KW-0808">Transferase</keyword>
<dbReference type="EC" id="2.7.1.130" evidence="3"/>
<evidence type="ECO:0000256" key="2">
    <source>
        <dbReference type="ARBA" id="ARBA00004870"/>
    </source>
</evidence>
<comment type="caution">
    <text evidence="13">The sequence shown here is derived from an EMBL/GenBank/DDBJ whole genome shotgun (WGS) entry which is preliminary data.</text>
</comment>
<evidence type="ECO:0000256" key="10">
    <source>
        <dbReference type="ARBA" id="ARBA00022840"/>
    </source>
</evidence>
<accession>A0ABS5VYU0</accession>
<keyword evidence="9" id="KW-0418">Kinase</keyword>
<evidence type="ECO:0000256" key="6">
    <source>
        <dbReference type="ARBA" id="ARBA00022556"/>
    </source>
</evidence>
<dbReference type="Pfam" id="PF02606">
    <property type="entry name" value="LpxK"/>
    <property type="match status" value="1"/>
</dbReference>
<dbReference type="GO" id="GO:0009029">
    <property type="term" value="F:lipid-A 4'-kinase activity"/>
    <property type="evidence" value="ECO:0007669"/>
    <property type="project" value="UniProtKB-EC"/>
</dbReference>
<dbReference type="Proteomes" id="UP000772618">
    <property type="component" value="Unassembled WGS sequence"/>
</dbReference>
<dbReference type="InterPro" id="IPR003758">
    <property type="entry name" value="LpxK"/>
</dbReference>
<evidence type="ECO:0000256" key="7">
    <source>
        <dbReference type="ARBA" id="ARBA00022679"/>
    </source>
</evidence>
<evidence type="ECO:0000256" key="9">
    <source>
        <dbReference type="ARBA" id="ARBA00022777"/>
    </source>
</evidence>
<evidence type="ECO:0000256" key="5">
    <source>
        <dbReference type="ARBA" id="ARBA00022516"/>
    </source>
</evidence>
<reference evidence="13 14" key="1">
    <citation type="submission" date="2021-05" db="EMBL/GenBank/DDBJ databases">
        <title>A Polyphasic approach of four new species of the genus Ohtaekwangia: Ohtaekwangia histidinii sp. nov., Ohtaekwangia cretensis sp. nov., Ohtaekwangia indiensis sp. nov., Ohtaekwangia reichenbachii sp. nov. from diverse environment.</title>
        <authorList>
            <person name="Octaviana S."/>
        </authorList>
    </citation>
    <scope>NUCLEOTIDE SEQUENCE [LARGE SCALE GENOMIC DNA]</scope>
    <source>
        <strain evidence="13 14">PWU20</strain>
    </source>
</reference>
<comment type="pathway">
    <text evidence="2">Glycolipid biosynthesis; lipid IV(A) biosynthesis; lipid IV(A) from (3R)-3-hydroxytetradecanoyl-[acyl-carrier-protein] and UDP-N-acetyl-alpha-D-glucosamine: step 6/6.</text>
</comment>
<evidence type="ECO:0000256" key="11">
    <source>
        <dbReference type="ARBA" id="ARBA00023098"/>
    </source>
</evidence>
<keyword evidence="10" id="KW-0067">ATP-binding</keyword>
<evidence type="ECO:0000256" key="12">
    <source>
        <dbReference type="ARBA" id="ARBA00029757"/>
    </source>
</evidence>
<keyword evidence="14" id="KW-1185">Reference proteome</keyword>
<dbReference type="RefSeq" id="WP_254158021.1">
    <property type="nucleotide sequence ID" value="NZ_JAHESD010000177.1"/>
</dbReference>
<evidence type="ECO:0000256" key="1">
    <source>
        <dbReference type="ARBA" id="ARBA00002274"/>
    </source>
</evidence>
<evidence type="ECO:0000256" key="4">
    <source>
        <dbReference type="ARBA" id="ARBA00016436"/>
    </source>
</evidence>
<dbReference type="PANTHER" id="PTHR42724">
    <property type="entry name" value="TETRAACYLDISACCHARIDE 4'-KINASE"/>
    <property type="match status" value="1"/>
</dbReference>
<sequence>MRNRLFDRNILKSATFNFPVICIGNLAVGGTGKSPMVEYLVQLLHPQFKIATLSRGYKRKTKGYALASEQTTALE</sequence>
<proteinExistence type="predicted"/>
<evidence type="ECO:0000256" key="3">
    <source>
        <dbReference type="ARBA" id="ARBA00012071"/>
    </source>
</evidence>
<dbReference type="PANTHER" id="PTHR42724:SF1">
    <property type="entry name" value="TETRAACYLDISACCHARIDE 4'-KINASE, MITOCHONDRIAL-RELATED"/>
    <property type="match status" value="1"/>
</dbReference>
<evidence type="ECO:0000256" key="8">
    <source>
        <dbReference type="ARBA" id="ARBA00022741"/>
    </source>
</evidence>
<organism evidence="13 14">
    <name type="scientific">Chryseosolibacter indicus</name>
    <dbReference type="NCBI Taxonomy" id="2782351"/>
    <lineage>
        <taxon>Bacteria</taxon>
        <taxon>Pseudomonadati</taxon>
        <taxon>Bacteroidota</taxon>
        <taxon>Cytophagia</taxon>
        <taxon>Cytophagales</taxon>
        <taxon>Chryseotaleaceae</taxon>
        <taxon>Chryseosolibacter</taxon>
    </lineage>
</organism>
<keyword evidence="11" id="KW-0443">Lipid metabolism</keyword>
<name>A0ABS5VYU0_9BACT</name>
<gene>
    <name evidence="13" type="ORF">KK060_25105</name>
</gene>
<keyword evidence="8" id="KW-0547">Nucleotide-binding</keyword>
<protein>
    <recommendedName>
        <fullName evidence="4">Tetraacyldisaccharide 4'-kinase</fullName>
        <ecNumber evidence="3">2.7.1.130</ecNumber>
    </recommendedName>
    <alternativeName>
        <fullName evidence="12">Lipid A 4'-kinase</fullName>
    </alternativeName>
</protein>
<evidence type="ECO:0000313" key="14">
    <source>
        <dbReference type="Proteomes" id="UP000772618"/>
    </source>
</evidence>
<dbReference type="EMBL" id="JAHESD010000177">
    <property type="protein sequence ID" value="MBT1706575.1"/>
    <property type="molecule type" value="Genomic_DNA"/>
</dbReference>
<feature type="non-terminal residue" evidence="13">
    <location>
        <position position="75"/>
    </location>
</feature>
<keyword evidence="5" id="KW-0444">Lipid biosynthesis</keyword>
<keyword evidence="6" id="KW-0441">Lipid A biosynthesis</keyword>